<keyword evidence="2" id="KW-1185">Reference proteome</keyword>
<dbReference type="OrthoDB" id="2166958at2"/>
<evidence type="ECO:0000313" key="2">
    <source>
        <dbReference type="Proteomes" id="UP000193435"/>
    </source>
</evidence>
<dbReference type="RefSeq" id="WP_085559124.1">
    <property type="nucleotide sequence ID" value="NZ_FOAH01000006.1"/>
</dbReference>
<organism evidence="1 2">
    <name type="scientific">Carnobacterium iners</name>
    <dbReference type="NCBI Taxonomy" id="1073423"/>
    <lineage>
        <taxon>Bacteria</taxon>
        <taxon>Bacillati</taxon>
        <taxon>Bacillota</taxon>
        <taxon>Bacilli</taxon>
        <taxon>Lactobacillales</taxon>
        <taxon>Carnobacteriaceae</taxon>
        <taxon>Carnobacterium</taxon>
    </lineage>
</organism>
<name>A0A1X7MVJ2_9LACT</name>
<dbReference type="STRING" id="1073423.SAMN04488700_0904"/>
<dbReference type="Proteomes" id="UP000193435">
    <property type="component" value="Unassembled WGS sequence"/>
</dbReference>
<evidence type="ECO:0000313" key="1">
    <source>
        <dbReference type="EMBL" id="SMH28403.1"/>
    </source>
</evidence>
<dbReference type="EMBL" id="FXBJ01000002">
    <property type="protein sequence ID" value="SMH28403.1"/>
    <property type="molecule type" value="Genomic_DNA"/>
</dbReference>
<accession>A0A1X7MVJ2</accession>
<sequence length="127" mass="14803">MTIINGLLVATMALVSGIGLSFHSGMETLNQKPINQEQEIRGNNATTMMETNDLERMEIVMENEGIKFNEMQKFMEEDNSNFEQIKSYMNEMHANLTNSERKEFYKGMHETDDLSRNSHFRMREGRN</sequence>
<reference evidence="1 2" key="1">
    <citation type="submission" date="2017-04" db="EMBL/GenBank/DDBJ databases">
        <authorList>
            <person name="Afonso C.L."/>
            <person name="Miller P.J."/>
            <person name="Scott M.A."/>
            <person name="Spackman E."/>
            <person name="Goraichik I."/>
            <person name="Dimitrov K.M."/>
            <person name="Suarez D.L."/>
            <person name="Swayne D.E."/>
        </authorList>
    </citation>
    <scope>NUCLEOTIDE SEQUENCE [LARGE SCALE GENOMIC DNA]</scope>
    <source>
        <strain evidence="1 2">LMG26642</strain>
    </source>
</reference>
<gene>
    <name evidence="1" type="ORF">SAMN04488700_0904</name>
</gene>
<protein>
    <submittedName>
        <fullName evidence="1">Uncharacterized protein</fullName>
    </submittedName>
</protein>
<proteinExistence type="predicted"/>
<dbReference type="AlphaFoldDB" id="A0A1X7MVJ2"/>